<dbReference type="SUPFAM" id="SSF51445">
    <property type="entry name" value="(Trans)glycosidases"/>
    <property type="match status" value="1"/>
</dbReference>
<evidence type="ECO:0000256" key="3">
    <source>
        <dbReference type="ARBA" id="ARBA00022729"/>
    </source>
</evidence>
<keyword evidence="3" id="KW-0732">Signal</keyword>
<keyword evidence="6" id="KW-1185">Reference proteome</keyword>
<evidence type="ECO:0000256" key="1">
    <source>
        <dbReference type="ARBA" id="ARBA00001913"/>
    </source>
</evidence>
<comment type="caution">
    <text evidence="5">The sequence shown here is derived from an EMBL/GenBank/DDBJ whole genome shotgun (WGS) entry which is preliminary data.</text>
</comment>
<dbReference type="Proteomes" id="UP000712157">
    <property type="component" value="Unassembled WGS sequence"/>
</dbReference>
<dbReference type="AlphaFoldDB" id="A0A949K2J3"/>
<evidence type="ECO:0000259" key="4">
    <source>
        <dbReference type="SMART" id="SM00642"/>
    </source>
</evidence>
<proteinExistence type="predicted"/>
<dbReference type="Pfam" id="PF00128">
    <property type="entry name" value="Alpha-amylase"/>
    <property type="match status" value="2"/>
</dbReference>
<accession>A0A949K2J3</accession>
<dbReference type="SUPFAM" id="SSF49452">
    <property type="entry name" value="Starch-binding domain-like"/>
    <property type="match status" value="1"/>
</dbReference>
<evidence type="ECO:0000256" key="2">
    <source>
        <dbReference type="ARBA" id="ARBA00022723"/>
    </source>
</evidence>
<comment type="cofactor">
    <cofactor evidence="1">
        <name>Ca(2+)</name>
        <dbReference type="ChEBI" id="CHEBI:29108"/>
    </cofactor>
</comment>
<organism evidence="5 6">
    <name type="scientific">Diplocloster agilis</name>
    <dbReference type="NCBI Taxonomy" id="2850323"/>
    <lineage>
        <taxon>Bacteria</taxon>
        <taxon>Bacillati</taxon>
        <taxon>Bacillota</taxon>
        <taxon>Clostridia</taxon>
        <taxon>Lachnospirales</taxon>
        <taxon>Lachnospiraceae</taxon>
        <taxon>Diplocloster</taxon>
    </lineage>
</organism>
<feature type="domain" description="Glycosyl hydrolase family 13 catalytic" evidence="4">
    <location>
        <begin position="22"/>
        <end position="394"/>
    </location>
</feature>
<dbReference type="InterPro" id="IPR006047">
    <property type="entry name" value="GH13_cat_dom"/>
</dbReference>
<dbReference type="PANTHER" id="PTHR10357">
    <property type="entry name" value="ALPHA-AMYLASE FAMILY MEMBER"/>
    <property type="match status" value="1"/>
</dbReference>
<name>A0A949K2J3_9FIRM</name>
<sequence length="596" mass="68638">MKTYDKMEYADFSIRESDRIYMIVTDRFYDGDPDNNGILGQEYRPGNLSFYQGGDWKGMIQKLPYIKKMGFTAIWISAPQDNELFSRSGDEAGYHGYYTRDFNQVNPHFGTACDLAALVQASAELDIKVILDVQLNHTADYLQYPSRTYDPPEYHPAPPFNNPDWYHNSPNIVDFTNPEERQNYSLGGLDDLAQENSECFRALKEAYWNPATQEGWFSYGFAGSRIDAVLEIPAKYLEEFQNYTGKPAFGEALTGSVDENAALAKTLWGMLDYPLYFQMNYVFCLGHSWEGIHHIFSQDHKYPCPNRLFTFLDNHDRARFLANAGDSFAKIRLALAFIYAARGIPIVYYGTEQNMAGDYRYSEENLNRVNRESMTGFSTETTTFLYLEHLNHIREVFTDLFSNGRQIEQYFCTDDHVYAFSRELPEQAEAVLCIFNNSPVRQERVLFIKGDAKAFTPDSILADLLNSNNRVRIQSSGRYPCISISIPAYGAMLLSSKCIENYIPPVYRQTIIRIHYDAGWGNRLTIRGNCAPLHWDLGQPCDNISNNLWQYVLERPIEDPFLFKILLNDSVWENGENHCVREGEIKDIYVSFYDIG</sequence>
<evidence type="ECO:0000313" key="6">
    <source>
        <dbReference type="Proteomes" id="UP000712157"/>
    </source>
</evidence>
<dbReference type="EMBL" id="JAHQCW010000029">
    <property type="protein sequence ID" value="MBU9738117.1"/>
    <property type="molecule type" value="Genomic_DNA"/>
</dbReference>
<dbReference type="RefSeq" id="WP_238722404.1">
    <property type="nucleotide sequence ID" value="NZ_JAHQCW010000029.1"/>
</dbReference>
<reference evidence="5" key="1">
    <citation type="submission" date="2021-06" db="EMBL/GenBank/DDBJ databases">
        <title>Description of novel taxa of the family Lachnospiraceae.</title>
        <authorList>
            <person name="Chaplin A.V."/>
            <person name="Sokolova S.R."/>
            <person name="Pikina A.P."/>
            <person name="Korzhanova M."/>
            <person name="Belova V."/>
            <person name="Korostin D."/>
            <person name="Efimov B.A."/>
        </authorList>
    </citation>
    <scope>NUCLEOTIDE SEQUENCE</scope>
    <source>
        <strain evidence="5">ASD5720</strain>
    </source>
</reference>
<evidence type="ECO:0000313" key="5">
    <source>
        <dbReference type="EMBL" id="MBU9738117.1"/>
    </source>
</evidence>
<gene>
    <name evidence="5" type="ORF">KTH89_16355</name>
</gene>
<protein>
    <submittedName>
        <fullName evidence="5">Alpha-amylase</fullName>
    </submittedName>
</protein>
<dbReference type="GO" id="GO:0005975">
    <property type="term" value="P:carbohydrate metabolic process"/>
    <property type="evidence" value="ECO:0007669"/>
    <property type="project" value="InterPro"/>
</dbReference>
<dbReference type="PANTHER" id="PTHR10357:SF215">
    <property type="entry name" value="ALPHA-AMYLASE 1"/>
    <property type="match status" value="1"/>
</dbReference>
<dbReference type="GO" id="GO:0046872">
    <property type="term" value="F:metal ion binding"/>
    <property type="evidence" value="ECO:0007669"/>
    <property type="project" value="UniProtKB-KW"/>
</dbReference>
<keyword evidence="2" id="KW-0479">Metal-binding</keyword>
<dbReference type="Gene3D" id="3.20.20.80">
    <property type="entry name" value="Glycosidases"/>
    <property type="match status" value="1"/>
</dbReference>
<dbReference type="InterPro" id="IPR017853">
    <property type="entry name" value="GH"/>
</dbReference>
<dbReference type="SMART" id="SM00642">
    <property type="entry name" value="Aamy"/>
    <property type="match status" value="1"/>
</dbReference>
<dbReference type="InterPro" id="IPR013784">
    <property type="entry name" value="Carb-bd-like_fold"/>
</dbReference>
<dbReference type="GO" id="GO:0030246">
    <property type="term" value="F:carbohydrate binding"/>
    <property type="evidence" value="ECO:0007669"/>
    <property type="project" value="InterPro"/>
</dbReference>